<dbReference type="CDD" id="cd00075">
    <property type="entry name" value="HATPase"/>
    <property type="match status" value="1"/>
</dbReference>
<dbReference type="InterPro" id="IPR036890">
    <property type="entry name" value="HATPase_C_sf"/>
</dbReference>
<dbReference type="SMART" id="SM00388">
    <property type="entry name" value="HisKA"/>
    <property type="match status" value="1"/>
</dbReference>
<dbReference type="Gene3D" id="6.10.340.10">
    <property type="match status" value="1"/>
</dbReference>
<dbReference type="RefSeq" id="WP_274356185.1">
    <property type="nucleotide sequence ID" value="NZ_CP118099.1"/>
</dbReference>
<evidence type="ECO:0000256" key="4">
    <source>
        <dbReference type="ARBA" id="ARBA00022475"/>
    </source>
</evidence>
<keyword evidence="6" id="KW-0808">Transferase</keyword>
<feature type="transmembrane region" description="Helical" evidence="12">
    <location>
        <begin position="163"/>
        <end position="184"/>
    </location>
</feature>
<evidence type="ECO:0000256" key="11">
    <source>
        <dbReference type="ARBA" id="ARBA00023136"/>
    </source>
</evidence>
<evidence type="ECO:0000256" key="6">
    <source>
        <dbReference type="ARBA" id="ARBA00022679"/>
    </source>
</evidence>
<keyword evidence="9 15" id="KW-0067">ATP-binding</keyword>
<dbReference type="InterPro" id="IPR003594">
    <property type="entry name" value="HATPase_dom"/>
</dbReference>
<evidence type="ECO:0000313" key="16">
    <source>
        <dbReference type="Proteomes" id="UP001213680"/>
    </source>
</evidence>
<dbReference type="InterPro" id="IPR003660">
    <property type="entry name" value="HAMP_dom"/>
</dbReference>
<protein>
    <recommendedName>
        <fullName evidence="3">histidine kinase</fullName>
        <ecNumber evidence="3">2.7.13.3</ecNumber>
    </recommendedName>
</protein>
<dbReference type="Pfam" id="PF00672">
    <property type="entry name" value="HAMP"/>
    <property type="match status" value="1"/>
</dbReference>
<dbReference type="SUPFAM" id="SSF158472">
    <property type="entry name" value="HAMP domain-like"/>
    <property type="match status" value="1"/>
</dbReference>
<dbReference type="InterPro" id="IPR036097">
    <property type="entry name" value="HisK_dim/P_sf"/>
</dbReference>
<dbReference type="Pfam" id="PF02518">
    <property type="entry name" value="HATPase_c"/>
    <property type="match status" value="1"/>
</dbReference>
<keyword evidence="10" id="KW-0902">Two-component regulatory system</keyword>
<dbReference type="CDD" id="cd06225">
    <property type="entry name" value="HAMP"/>
    <property type="match status" value="1"/>
</dbReference>
<evidence type="ECO:0000313" key="15">
    <source>
        <dbReference type="EMBL" id="WDH74758.1"/>
    </source>
</evidence>
<evidence type="ECO:0000256" key="7">
    <source>
        <dbReference type="ARBA" id="ARBA00022741"/>
    </source>
</evidence>
<dbReference type="SUPFAM" id="SSF55785">
    <property type="entry name" value="PYP-like sensor domain (PAS domain)"/>
    <property type="match status" value="1"/>
</dbReference>
<dbReference type="PANTHER" id="PTHR42878:SF3">
    <property type="entry name" value="HISTIDINE PROTEIN KINASE SAES"/>
    <property type="match status" value="1"/>
</dbReference>
<dbReference type="InterPro" id="IPR004358">
    <property type="entry name" value="Sig_transdc_His_kin-like_C"/>
</dbReference>
<evidence type="ECO:0000256" key="8">
    <source>
        <dbReference type="ARBA" id="ARBA00022777"/>
    </source>
</evidence>
<gene>
    <name evidence="15" type="ORF">PTI97_07900</name>
</gene>
<keyword evidence="16" id="KW-1185">Reference proteome</keyword>
<feature type="domain" description="Histidine kinase" evidence="13">
    <location>
        <begin position="349"/>
        <end position="565"/>
    </location>
</feature>
<evidence type="ECO:0000256" key="12">
    <source>
        <dbReference type="SAM" id="Phobius"/>
    </source>
</evidence>
<dbReference type="InterPro" id="IPR050351">
    <property type="entry name" value="BphY/WalK/GraS-like"/>
</dbReference>
<dbReference type="Gene3D" id="1.10.287.130">
    <property type="match status" value="1"/>
</dbReference>
<evidence type="ECO:0000256" key="5">
    <source>
        <dbReference type="ARBA" id="ARBA00022553"/>
    </source>
</evidence>
<dbReference type="SUPFAM" id="SSF55874">
    <property type="entry name" value="ATPase domain of HSP90 chaperone/DNA topoisomerase II/histidine kinase"/>
    <property type="match status" value="1"/>
</dbReference>
<keyword evidence="12" id="KW-0812">Transmembrane</keyword>
<dbReference type="InterPro" id="IPR003661">
    <property type="entry name" value="HisK_dim/P_dom"/>
</dbReference>
<organism evidence="15 16">
    <name type="scientific">Exiguobacterium marinum</name>
    <dbReference type="NCBI Taxonomy" id="273528"/>
    <lineage>
        <taxon>Bacteria</taxon>
        <taxon>Bacillati</taxon>
        <taxon>Bacillota</taxon>
        <taxon>Bacilli</taxon>
        <taxon>Bacillales</taxon>
        <taxon>Bacillales Family XII. Incertae Sedis</taxon>
        <taxon>Exiguobacterium</taxon>
    </lineage>
</organism>
<dbReference type="InterPro" id="IPR035965">
    <property type="entry name" value="PAS-like_dom_sf"/>
</dbReference>
<dbReference type="GO" id="GO:0005524">
    <property type="term" value="F:ATP binding"/>
    <property type="evidence" value="ECO:0007669"/>
    <property type="project" value="UniProtKB-KW"/>
</dbReference>
<sequence>MMIRRNSIVTKLWLTILVLVSVILFIVSVLMLEFFNSFHIDQERGHLAKLGGQVQSVLLNEGDTSQTIDQIIEVYGANYILENGSVRSNFGNQVDGLMVELERQDWETYQAVGETAIGNFSSFNDQAALAYRTTFSLSNGQYTLYLLEPLDAISSANAGARTIILWTVASAIIVTTVFAFFLSTRITAPLREMRDAVNKTGEGQFDLRLETKTRDEIGELAASFNAMSSQLAKYVDALDRERLQLASILRSMADGVITLDRHANIIVTNPQASPLLQDGQPHEVVLSLYEEVMDGTSEKTIEVKQDDRYYTLTVTPLVGEDDFEGAVVVIRDTSESHRLDKMRTDFVANVSHELRTPLVTLQGYSEAIIDGMTESDEATKEFASIIYDESLRLARLVNDLLDLARIESGKETMQFSSFDIGEFLPRVMRKFNQMASEKEIQLQTDVPHRLIEADGDRLEQVFTNLIGNAIAHTDSGEIRIEATEMSDGIQIQLTDTGHGIPKEDLPFVFERFYKADKARTSGSKTGTGIGLAIVKNVIDAHHGTVNVSSTTGVGTTFEIYLPFEQPHIS</sequence>
<dbReference type="Proteomes" id="UP001213680">
    <property type="component" value="Chromosome"/>
</dbReference>
<comment type="catalytic activity">
    <reaction evidence="1">
        <text>ATP + protein L-histidine = ADP + protein N-phospho-L-histidine.</text>
        <dbReference type="EC" id="2.7.13.3"/>
    </reaction>
</comment>
<dbReference type="Pfam" id="PF00512">
    <property type="entry name" value="HisKA"/>
    <property type="match status" value="1"/>
</dbReference>
<evidence type="ECO:0000256" key="2">
    <source>
        <dbReference type="ARBA" id="ARBA00004651"/>
    </source>
</evidence>
<dbReference type="SMART" id="SM00304">
    <property type="entry name" value="HAMP"/>
    <property type="match status" value="1"/>
</dbReference>
<dbReference type="EC" id="2.7.13.3" evidence="3"/>
<evidence type="ECO:0000259" key="14">
    <source>
        <dbReference type="PROSITE" id="PS50885"/>
    </source>
</evidence>
<dbReference type="PANTHER" id="PTHR42878">
    <property type="entry name" value="TWO-COMPONENT HISTIDINE KINASE"/>
    <property type="match status" value="1"/>
</dbReference>
<keyword evidence="4" id="KW-1003">Cell membrane</keyword>
<proteinExistence type="predicted"/>
<feature type="transmembrane region" description="Helical" evidence="12">
    <location>
        <begin position="12"/>
        <end position="32"/>
    </location>
</feature>
<dbReference type="Gene3D" id="3.30.450.20">
    <property type="entry name" value="PAS domain"/>
    <property type="match status" value="1"/>
</dbReference>
<dbReference type="PRINTS" id="PR00344">
    <property type="entry name" value="BCTRLSENSOR"/>
</dbReference>
<dbReference type="SMART" id="SM00387">
    <property type="entry name" value="HATPase_c"/>
    <property type="match status" value="1"/>
</dbReference>
<evidence type="ECO:0000256" key="9">
    <source>
        <dbReference type="ARBA" id="ARBA00022840"/>
    </source>
</evidence>
<evidence type="ECO:0000256" key="3">
    <source>
        <dbReference type="ARBA" id="ARBA00012438"/>
    </source>
</evidence>
<dbReference type="InterPro" id="IPR005467">
    <property type="entry name" value="His_kinase_dom"/>
</dbReference>
<keyword evidence="5" id="KW-0597">Phosphoprotein</keyword>
<comment type="subcellular location">
    <subcellularLocation>
        <location evidence="2">Cell membrane</location>
        <topology evidence="2">Multi-pass membrane protein</topology>
    </subcellularLocation>
</comment>
<dbReference type="PROSITE" id="PS50109">
    <property type="entry name" value="HIS_KIN"/>
    <property type="match status" value="1"/>
</dbReference>
<dbReference type="SUPFAM" id="SSF47384">
    <property type="entry name" value="Homodimeric domain of signal transducing histidine kinase"/>
    <property type="match status" value="1"/>
</dbReference>
<evidence type="ECO:0000259" key="13">
    <source>
        <dbReference type="PROSITE" id="PS50109"/>
    </source>
</evidence>
<dbReference type="PROSITE" id="PS50885">
    <property type="entry name" value="HAMP"/>
    <property type="match status" value="1"/>
</dbReference>
<keyword evidence="11 12" id="KW-0472">Membrane</keyword>
<reference evidence="15 16" key="1">
    <citation type="submission" date="2023-02" db="EMBL/GenBank/DDBJ databases">
        <title>A bacterium isolated from plastisphere.</title>
        <authorList>
            <person name="Sun Y."/>
        </authorList>
    </citation>
    <scope>NUCLEOTIDE SEQUENCE [LARGE SCALE GENOMIC DNA]</scope>
    <source>
        <strain evidence="16">a-1</strain>
    </source>
</reference>
<name>A0ABY7WW50_9BACL</name>
<evidence type="ECO:0000256" key="1">
    <source>
        <dbReference type="ARBA" id="ARBA00000085"/>
    </source>
</evidence>
<feature type="domain" description="HAMP" evidence="14">
    <location>
        <begin position="184"/>
        <end position="236"/>
    </location>
</feature>
<dbReference type="EMBL" id="CP118099">
    <property type="protein sequence ID" value="WDH74758.1"/>
    <property type="molecule type" value="Genomic_DNA"/>
</dbReference>
<keyword evidence="7" id="KW-0547">Nucleotide-binding</keyword>
<dbReference type="CDD" id="cd00082">
    <property type="entry name" value="HisKA"/>
    <property type="match status" value="1"/>
</dbReference>
<accession>A0ABY7WW50</accession>
<dbReference type="Gene3D" id="3.30.565.10">
    <property type="entry name" value="Histidine kinase-like ATPase, C-terminal domain"/>
    <property type="match status" value="1"/>
</dbReference>
<keyword evidence="12" id="KW-1133">Transmembrane helix</keyword>
<evidence type="ECO:0000256" key="10">
    <source>
        <dbReference type="ARBA" id="ARBA00023012"/>
    </source>
</evidence>
<keyword evidence="8" id="KW-0418">Kinase</keyword>